<sequence>PDTLTAHKSIQSATTSKDAILEDTCNDKEAPCATTETVSGLDTYATLVLEGEDDVGTGWDREDLTGEGEPYFGVDEDGPPKPELLFKDELIKAGYNLVGNNQTGRKRRTRVCKVCSLLKNSDDVRGGDSSTYCSDCKLTTSSKRPKAWRVFLCDKARREHNGIPITCFDLWHKVWRNGSMLPNTARKCKIRARTPATPTEGNGDSASSSDRSSEGEESAEEAAVEGSNQPKRPRLAETAD</sequence>
<name>A0A8T1BA72_9STRA</name>
<gene>
    <name evidence="2" type="ORF">PC117_g22839</name>
</gene>
<organism evidence="2 3">
    <name type="scientific">Phytophthora cactorum</name>
    <dbReference type="NCBI Taxonomy" id="29920"/>
    <lineage>
        <taxon>Eukaryota</taxon>
        <taxon>Sar</taxon>
        <taxon>Stramenopiles</taxon>
        <taxon>Oomycota</taxon>
        <taxon>Peronosporomycetes</taxon>
        <taxon>Peronosporales</taxon>
        <taxon>Peronosporaceae</taxon>
        <taxon>Phytophthora</taxon>
    </lineage>
</organism>
<dbReference type="VEuPathDB" id="FungiDB:PC110_g2565"/>
<dbReference type="AlphaFoldDB" id="A0A8T1BA72"/>
<evidence type="ECO:0000313" key="2">
    <source>
        <dbReference type="EMBL" id="KAG2897092.1"/>
    </source>
</evidence>
<feature type="non-terminal residue" evidence="2">
    <location>
        <position position="1"/>
    </location>
</feature>
<protein>
    <recommendedName>
        <fullName evidence="4">PiggyBac transposable element-derived protein 4 C-terminal zinc-ribbon domain-containing protein</fullName>
    </recommendedName>
</protein>
<feature type="compositionally biased region" description="Low complexity" evidence="1">
    <location>
        <begin position="201"/>
        <end position="210"/>
    </location>
</feature>
<evidence type="ECO:0000313" key="3">
    <source>
        <dbReference type="Proteomes" id="UP000736787"/>
    </source>
</evidence>
<reference evidence="2" key="1">
    <citation type="submission" date="2018-10" db="EMBL/GenBank/DDBJ databases">
        <title>Effector identification in a new, highly contiguous assembly of the strawberry crown rot pathogen Phytophthora cactorum.</title>
        <authorList>
            <person name="Armitage A.D."/>
            <person name="Nellist C.F."/>
            <person name="Bates H."/>
            <person name="Vickerstaff R.J."/>
            <person name="Harrison R.J."/>
        </authorList>
    </citation>
    <scope>NUCLEOTIDE SEQUENCE</scope>
    <source>
        <strain evidence="2">4040</strain>
    </source>
</reference>
<dbReference type="EMBL" id="RCMK01001309">
    <property type="protein sequence ID" value="KAG2897092.1"/>
    <property type="molecule type" value="Genomic_DNA"/>
</dbReference>
<accession>A0A8T1BA72</accession>
<comment type="caution">
    <text evidence="2">The sequence shown here is derived from an EMBL/GenBank/DDBJ whole genome shotgun (WGS) entry which is preliminary data.</text>
</comment>
<dbReference type="Proteomes" id="UP000736787">
    <property type="component" value="Unassembled WGS sequence"/>
</dbReference>
<proteinExistence type="predicted"/>
<evidence type="ECO:0000256" key="1">
    <source>
        <dbReference type="SAM" id="MobiDB-lite"/>
    </source>
</evidence>
<feature type="region of interest" description="Disordered" evidence="1">
    <location>
        <begin position="191"/>
        <end position="240"/>
    </location>
</feature>
<evidence type="ECO:0008006" key="4">
    <source>
        <dbReference type="Google" id="ProtNLM"/>
    </source>
</evidence>
<dbReference type="VEuPathDB" id="FungiDB:PC110_g11568"/>